<protein>
    <submittedName>
        <fullName evidence="2">Uncharacterized protein</fullName>
    </submittedName>
</protein>
<dbReference type="Proteomes" id="UP000537890">
    <property type="component" value="Unassembled WGS sequence"/>
</dbReference>
<accession>A0A7Z0SD88</accession>
<evidence type="ECO:0000313" key="2">
    <source>
        <dbReference type="EMBL" id="NYT46539.1"/>
    </source>
</evidence>
<proteinExistence type="predicted"/>
<dbReference type="EMBL" id="JACCHS010000011">
    <property type="protein sequence ID" value="NYT46539.1"/>
    <property type="molecule type" value="Genomic_DNA"/>
</dbReference>
<comment type="caution">
    <text evidence="2">The sequence shown here is derived from an EMBL/GenBank/DDBJ whole genome shotgun (WGS) entry which is preliminary data.</text>
</comment>
<keyword evidence="1" id="KW-0812">Transmembrane</keyword>
<evidence type="ECO:0000256" key="1">
    <source>
        <dbReference type="SAM" id="Phobius"/>
    </source>
</evidence>
<keyword evidence="1" id="KW-0472">Membrane</keyword>
<evidence type="ECO:0000313" key="3">
    <source>
        <dbReference type="Proteomes" id="UP000537890"/>
    </source>
</evidence>
<keyword evidence="1" id="KW-1133">Transmembrane helix</keyword>
<feature type="transmembrane region" description="Helical" evidence="1">
    <location>
        <begin position="55"/>
        <end position="74"/>
    </location>
</feature>
<organism evidence="2 3">
    <name type="scientific">Candidatus Methanofishera endochildressiae</name>
    <dbReference type="NCBI Taxonomy" id="2738884"/>
    <lineage>
        <taxon>Bacteria</taxon>
        <taxon>Pseudomonadati</taxon>
        <taxon>Pseudomonadota</taxon>
        <taxon>Gammaproteobacteria</taxon>
        <taxon>Candidatus Methanofishera</taxon>
    </lineage>
</organism>
<sequence>MLAYLILYAGSAYYFYRSINSSTLNTEKYLSFLGMMLVGAYFIFGLTNYSFGHHLMVLFFAVMMVIFAGMIASLENKTSKDG</sequence>
<gene>
    <name evidence="2" type="ORF">H0A75_01380</name>
</gene>
<name>A0A7Z0SD88_9GAMM</name>
<reference evidence="2 3" key="1">
    <citation type="submission" date="2020-05" db="EMBL/GenBank/DDBJ databases">
        <title>Horizontal transmission and recombination maintain forever young bacterial symbiont genomes.</title>
        <authorList>
            <person name="Russell S.L."/>
            <person name="Pepper-Tunick E."/>
            <person name="Svedberg J."/>
            <person name="Byrne A."/>
            <person name="Ruelas Castillo J."/>
            <person name="Vollmers C."/>
            <person name="Beinart R.A."/>
            <person name="Corbett-Detig R."/>
        </authorList>
    </citation>
    <scope>NUCLEOTIDE SEQUENCE [LARGE SCALE GENOMIC DNA]</scope>
    <source>
        <strain evidence="2">4727-3</strain>
    </source>
</reference>
<feature type="transmembrane region" description="Helical" evidence="1">
    <location>
        <begin position="29"/>
        <end position="49"/>
    </location>
</feature>
<dbReference type="AlphaFoldDB" id="A0A7Z0SD88"/>